<proteinExistence type="predicted"/>
<reference evidence="1 2" key="1">
    <citation type="submission" date="2019-03" db="EMBL/GenBank/DDBJ databases">
        <authorList>
            <person name="Kox A.R. M."/>
        </authorList>
    </citation>
    <scope>NUCLEOTIDE SEQUENCE [LARGE SCALE GENOMIC DNA]</scope>
    <source>
        <strain evidence="1">MTUNDRAET4 annotated genome</strain>
    </source>
</reference>
<sequence>MCKNPLRDSQKSDVPYVERASVWADALVRKETRGPGDLDNAMRRAARASGVPYSAFWALRYRRPKDILASIYFALRDAYEAERARQLQALKHELEITAAQAGDSAHSVRAAQALVDEASDVTKGSE</sequence>
<dbReference type="OrthoDB" id="7961146at2"/>
<dbReference type="AlphaFoldDB" id="A0A4U8YYL5"/>
<dbReference type="RefSeq" id="WP_134487540.1">
    <property type="nucleotide sequence ID" value="NZ_CP139089.1"/>
</dbReference>
<evidence type="ECO:0000313" key="1">
    <source>
        <dbReference type="EMBL" id="VFU07904.1"/>
    </source>
</evidence>
<name>A0A4U8YYL5_METTU</name>
<gene>
    <name evidence="1" type="ORF">MTUNDRAET4_1011</name>
</gene>
<dbReference type="Proteomes" id="UP000294360">
    <property type="component" value="Chromosome"/>
</dbReference>
<protein>
    <submittedName>
        <fullName evidence="1">Uncharacterized protein</fullName>
    </submittedName>
</protein>
<evidence type="ECO:0000313" key="2">
    <source>
        <dbReference type="Proteomes" id="UP000294360"/>
    </source>
</evidence>
<accession>A0A4U8YYL5</accession>
<organism evidence="1 2">
    <name type="scientific">Methylocella tundrae</name>
    <dbReference type="NCBI Taxonomy" id="227605"/>
    <lineage>
        <taxon>Bacteria</taxon>
        <taxon>Pseudomonadati</taxon>
        <taxon>Pseudomonadota</taxon>
        <taxon>Alphaproteobacteria</taxon>
        <taxon>Hyphomicrobiales</taxon>
        <taxon>Beijerinckiaceae</taxon>
        <taxon>Methylocella</taxon>
    </lineage>
</organism>
<dbReference type="EMBL" id="LR536450">
    <property type="protein sequence ID" value="VFU07904.1"/>
    <property type="molecule type" value="Genomic_DNA"/>
</dbReference>
<dbReference type="KEGG" id="mtun:MTUNDRAET4_1011"/>